<keyword evidence="1 3" id="KW-0238">DNA-binding</keyword>
<dbReference type="InterPro" id="IPR009187">
    <property type="entry name" value="Prok_Ku"/>
</dbReference>
<reference evidence="5 6" key="1">
    <citation type="submission" date="2023-11" db="EMBL/GenBank/DDBJ databases">
        <title>30 novel species of actinomycetes from the DSMZ collection.</title>
        <authorList>
            <person name="Nouioui I."/>
        </authorList>
    </citation>
    <scope>NUCLEOTIDE SEQUENCE [LARGE SCALE GENOMIC DNA]</scope>
    <source>
        <strain evidence="5 6">DSM 41602</strain>
    </source>
</reference>
<feature type="domain" description="Ku" evidence="4">
    <location>
        <begin position="52"/>
        <end position="182"/>
    </location>
</feature>
<dbReference type="GO" id="GO:0003690">
    <property type="term" value="F:double-stranded DNA binding"/>
    <property type="evidence" value="ECO:0007669"/>
    <property type="project" value="UniProtKB-UniRule"/>
</dbReference>
<evidence type="ECO:0000256" key="3">
    <source>
        <dbReference type="HAMAP-Rule" id="MF_01875"/>
    </source>
</evidence>
<proteinExistence type="inferred from homology"/>
<comment type="similarity">
    <text evidence="3">Belongs to the prokaryotic Ku family.</text>
</comment>
<evidence type="ECO:0000256" key="1">
    <source>
        <dbReference type="ARBA" id="ARBA00023125"/>
    </source>
</evidence>
<accession>A0ABD5J0D4</accession>
<dbReference type="PANTHER" id="PTHR41251">
    <property type="entry name" value="NON-HOMOLOGOUS END JOINING PROTEIN KU"/>
    <property type="match status" value="1"/>
</dbReference>
<comment type="function">
    <text evidence="3">With LigD forms a non-homologous end joining (NHEJ) DNA repair enzyme, which repairs dsDNA breaks with reduced fidelity. Binds linear dsDNA with 5'- and 3'- overhangs but not closed circular dsDNA nor ssDNA. Recruits and stimulates the ligase activity of LigD.</text>
</comment>
<evidence type="ECO:0000256" key="2">
    <source>
        <dbReference type="ARBA" id="ARBA00023172"/>
    </source>
</evidence>
<organism evidence="5 6">
    <name type="scientific">Streptomyces antimycoticus</name>
    <dbReference type="NCBI Taxonomy" id="68175"/>
    <lineage>
        <taxon>Bacteria</taxon>
        <taxon>Bacillati</taxon>
        <taxon>Actinomycetota</taxon>
        <taxon>Actinomycetes</taxon>
        <taxon>Kitasatosporales</taxon>
        <taxon>Streptomycetaceae</taxon>
        <taxon>Streptomyces</taxon>
        <taxon>Streptomyces violaceusniger group</taxon>
    </lineage>
</organism>
<dbReference type="PIRSF" id="PIRSF006493">
    <property type="entry name" value="Prok_Ku"/>
    <property type="match status" value="1"/>
</dbReference>
<dbReference type="Pfam" id="PF02735">
    <property type="entry name" value="Ku"/>
    <property type="match status" value="1"/>
</dbReference>
<keyword evidence="3" id="KW-0227">DNA damage</keyword>
<comment type="subunit">
    <text evidence="3">Homodimer. Interacts with LigD.</text>
</comment>
<dbReference type="GO" id="GO:0006310">
    <property type="term" value="P:DNA recombination"/>
    <property type="evidence" value="ECO:0007669"/>
    <property type="project" value="UniProtKB-KW"/>
</dbReference>
<comment type="caution">
    <text evidence="5">The sequence shown here is derived from an EMBL/GenBank/DDBJ whole genome shotgun (WGS) entry which is preliminary data.</text>
</comment>
<dbReference type="InterPro" id="IPR016194">
    <property type="entry name" value="SPOC-like_C_dom_sf"/>
</dbReference>
<sequence length="259" mass="28281">MRAIWSGTISFGLVALPCQLFTATEEHGPGLHTVHVACGGRIRHRRVCELENVEVQQTDIARAWEAPDGRQVILRDTDLEALPLPTKHVIEVLGFVRSEEVDPILYSRPYWIGASGAGAQRPYALLVEALARSGRVAICKVAIRSRERLAALRPRHGMLLLQTLLWPEEVRDPGDLSSPAPLTDRELAMAEVLMDALAGVDIDQLHDEYTAALNSLIDAKAGHGELTVTPEPAPAIDLMAALEESVRAAKRSRGEDSVD</sequence>
<dbReference type="SMART" id="SM00559">
    <property type="entry name" value="Ku78"/>
    <property type="match status" value="1"/>
</dbReference>
<dbReference type="PANTHER" id="PTHR41251:SF1">
    <property type="entry name" value="NON-HOMOLOGOUS END JOINING PROTEIN KU"/>
    <property type="match status" value="1"/>
</dbReference>
<gene>
    <name evidence="3" type="primary">ku</name>
    <name evidence="5" type="ORF">V2K49_01265</name>
</gene>
<dbReference type="RefSeq" id="WP_079059543.1">
    <property type="nucleotide sequence ID" value="NZ_JBIUVS010000032.1"/>
</dbReference>
<evidence type="ECO:0000313" key="6">
    <source>
        <dbReference type="Proteomes" id="UP001354649"/>
    </source>
</evidence>
<dbReference type="GO" id="GO:0006303">
    <property type="term" value="P:double-strand break repair via nonhomologous end joining"/>
    <property type="evidence" value="ECO:0007669"/>
    <property type="project" value="UniProtKB-UniRule"/>
</dbReference>
<dbReference type="HAMAP" id="MF_01875">
    <property type="entry name" value="Prokaryotic_Ku"/>
    <property type="match status" value="1"/>
</dbReference>
<evidence type="ECO:0000259" key="4">
    <source>
        <dbReference type="SMART" id="SM00559"/>
    </source>
</evidence>
<protein>
    <recommendedName>
        <fullName evidence="3">Non-homologous end joining protein Ku</fullName>
    </recommendedName>
</protein>
<dbReference type="AlphaFoldDB" id="A0ABD5J0D4"/>
<name>A0ABD5J0D4_9ACTN</name>
<dbReference type="NCBIfam" id="TIGR02772">
    <property type="entry name" value="Ku_bact"/>
    <property type="match status" value="1"/>
</dbReference>
<dbReference type="InterPro" id="IPR006164">
    <property type="entry name" value="DNA_bd_Ku70/Ku80"/>
</dbReference>
<keyword evidence="3" id="KW-0234">DNA repair</keyword>
<evidence type="ECO:0000313" key="5">
    <source>
        <dbReference type="EMBL" id="MEE4581816.1"/>
    </source>
</evidence>
<dbReference type="Gene3D" id="2.40.290.10">
    <property type="match status" value="1"/>
</dbReference>
<dbReference type="Proteomes" id="UP001354649">
    <property type="component" value="Unassembled WGS sequence"/>
</dbReference>
<dbReference type="EMBL" id="JAZBJQ010000001">
    <property type="protein sequence ID" value="MEE4581816.1"/>
    <property type="molecule type" value="Genomic_DNA"/>
</dbReference>
<dbReference type="SUPFAM" id="SSF100939">
    <property type="entry name" value="SPOC domain-like"/>
    <property type="match status" value="1"/>
</dbReference>
<keyword evidence="2 3" id="KW-0233">DNA recombination</keyword>